<protein>
    <recommendedName>
        <fullName evidence="4">Glycosyltransferase</fullName>
    </recommendedName>
</protein>
<proteinExistence type="predicted"/>
<evidence type="ECO:0000256" key="1">
    <source>
        <dbReference type="SAM" id="MobiDB-lite"/>
    </source>
</evidence>
<evidence type="ECO:0008006" key="4">
    <source>
        <dbReference type="Google" id="ProtNLM"/>
    </source>
</evidence>
<dbReference type="EMBL" id="JBHRTR010000022">
    <property type="protein sequence ID" value="MFC3227342.1"/>
    <property type="molecule type" value="Genomic_DNA"/>
</dbReference>
<name>A0ABV7KZD4_9PROT</name>
<keyword evidence="3" id="KW-1185">Reference proteome</keyword>
<dbReference type="RefSeq" id="WP_379899507.1">
    <property type="nucleotide sequence ID" value="NZ_JBHRTR010000022.1"/>
</dbReference>
<dbReference type="Proteomes" id="UP001595528">
    <property type="component" value="Unassembled WGS sequence"/>
</dbReference>
<feature type="region of interest" description="Disordered" evidence="1">
    <location>
        <begin position="244"/>
        <end position="274"/>
    </location>
</feature>
<dbReference type="InterPro" id="IPR029044">
    <property type="entry name" value="Nucleotide-diphossugar_trans"/>
</dbReference>
<dbReference type="Gene3D" id="3.90.550.10">
    <property type="entry name" value="Spore Coat Polysaccharide Biosynthesis Protein SpsA, Chain A"/>
    <property type="match status" value="1"/>
</dbReference>
<gene>
    <name evidence="2" type="ORF">ACFOGJ_08885</name>
</gene>
<accession>A0ABV7KZD4</accession>
<feature type="compositionally biased region" description="Basic residues" evidence="1">
    <location>
        <begin position="265"/>
        <end position="274"/>
    </location>
</feature>
<dbReference type="SUPFAM" id="SSF53448">
    <property type="entry name" value="Nucleotide-diphospho-sugar transferases"/>
    <property type="match status" value="1"/>
</dbReference>
<evidence type="ECO:0000313" key="3">
    <source>
        <dbReference type="Proteomes" id="UP001595528"/>
    </source>
</evidence>
<evidence type="ECO:0000313" key="2">
    <source>
        <dbReference type="EMBL" id="MFC3227342.1"/>
    </source>
</evidence>
<sequence length="274" mass="30701">MSAPPTVVVFCWGGEREYTLAHAKTVQDMIRRHCAEPVRFVAISDEPPIDGLEVMPMPEGAKALAHLKTPEGDRFPSSYRRLWLFSDEARCLGERILLTDIDVVATGDWSPFWQSGADFVGWRPVEQWGRGPNRLAGGMWLLRTGTRPEVYDRFVRDPAACIAEARAADYRGSDQAWISYCLARSAEVWPAGAGIGSIRHLAKGHPQGRTFSPGRLRVVHFNGRDKPWHASVQAKHRWVAQHWGPPSSPGREMPRGMGTAAAGRHSLHRRRARR</sequence>
<organism evidence="2 3">
    <name type="scientific">Marinibaculum pumilum</name>
    <dbReference type="NCBI Taxonomy" id="1766165"/>
    <lineage>
        <taxon>Bacteria</taxon>
        <taxon>Pseudomonadati</taxon>
        <taxon>Pseudomonadota</taxon>
        <taxon>Alphaproteobacteria</taxon>
        <taxon>Rhodospirillales</taxon>
        <taxon>Rhodospirillaceae</taxon>
        <taxon>Marinibaculum</taxon>
    </lineage>
</organism>
<reference evidence="3" key="1">
    <citation type="journal article" date="2019" name="Int. J. Syst. Evol. Microbiol.">
        <title>The Global Catalogue of Microorganisms (GCM) 10K type strain sequencing project: providing services to taxonomists for standard genome sequencing and annotation.</title>
        <authorList>
            <consortium name="The Broad Institute Genomics Platform"/>
            <consortium name="The Broad Institute Genome Sequencing Center for Infectious Disease"/>
            <person name="Wu L."/>
            <person name="Ma J."/>
        </authorList>
    </citation>
    <scope>NUCLEOTIDE SEQUENCE [LARGE SCALE GENOMIC DNA]</scope>
    <source>
        <strain evidence="3">KCTC 42964</strain>
    </source>
</reference>
<comment type="caution">
    <text evidence="2">The sequence shown here is derived from an EMBL/GenBank/DDBJ whole genome shotgun (WGS) entry which is preliminary data.</text>
</comment>